<dbReference type="Proteomes" id="UP000252586">
    <property type="component" value="Unassembled WGS sequence"/>
</dbReference>
<dbReference type="InterPro" id="IPR043917">
    <property type="entry name" value="DUF5753"/>
</dbReference>
<dbReference type="Pfam" id="PF19054">
    <property type="entry name" value="DUF5753"/>
    <property type="match status" value="1"/>
</dbReference>
<evidence type="ECO:0000313" key="3">
    <source>
        <dbReference type="Proteomes" id="UP000252586"/>
    </source>
</evidence>
<feature type="domain" description="HTH cro/C1-type" evidence="1">
    <location>
        <begin position="20"/>
        <end position="75"/>
    </location>
</feature>
<accession>A0A366DEH2</accession>
<dbReference type="InterPro" id="IPR001387">
    <property type="entry name" value="Cro/C1-type_HTH"/>
</dbReference>
<dbReference type="SUPFAM" id="SSF47413">
    <property type="entry name" value="lambda repressor-like DNA-binding domains"/>
    <property type="match status" value="1"/>
</dbReference>
<proteinExistence type="predicted"/>
<organism evidence="2 3">
    <name type="scientific">Nocardia puris</name>
    <dbReference type="NCBI Taxonomy" id="208602"/>
    <lineage>
        <taxon>Bacteria</taxon>
        <taxon>Bacillati</taxon>
        <taxon>Actinomycetota</taxon>
        <taxon>Actinomycetes</taxon>
        <taxon>Mycobacteriales</taxon>
        <taxon>Nocardiaceae</taxon>
        <taxon>Nocardia</taxon>
    </lineage>
</organism>
<dbReference type="Pfam" id="PF13560">
    <property type="entry name" value="HTH_31"/>
    <property type="match status" value="1"/>
</dbReference>
<dbReference type="Gene3D" id="1.10.260.40">
    <property type="entry name" value="lambda repressor-like DNA-binding domains"/>
    <property type="match status" value="1"/>
</dbReference>
<dbReference type="CDD" id="cd00093">
    <property type="entry name" value="HTH_XRE"/>
    <property type="match status" value="1"/>
</dbReference>
<protein>
    <submittedName>
        <fullName evidence="2">Helix-turn-helix protein</fullName>
    </submittedName>
</protein>
<dbReference type="STRING" id="1210090.GCA_001613185_04940"/>
<dbReference type="InterPro" id="IPR010982">
    <property type="entry name" value="Lambda_DNA-bd_dom_sf"/>
</dbReference>
<evidence type="ECO:0000313" key="2">
    <source>
        <dbReference type="EMBL" id="RBO88406.1"/>
    </source>
</evidence>
<dbReference type="GO" id="GO:0003677">
    <property type="term" value="F:DNA binding"/>
    <property type="evidence" value="ECO:0007669"/>
    <property type="project" value="InterPro"/>
</dbReference>
<name>A0A366DEH2_9NOCA</name>
<dbReference type="SMART" id="SM00530">
    <property type="entry name" value="HTH_XRE"/>
    <property type="match status" value="1"/>
</dbReference>
<comment type="caution">
    <text evidence="2">The sequence shown here is derived from an EMBL/GenBank/DDBJ whole genome shotgun (WGS) entry which is preliminary data.</text>
</comment>
<dbReference type="PROSITE" id="PS50943">
    <property type="entry name" value="HTH_CROC1"/>
    <property type="match status" value="1"/>
</dbReference>
<gene>
    <name evidence="2" type="ORF">DFR74_109174</name>
</gene>
<reference evidence="2 3" key="1">
    <citation type="submission" date="2018-06" db="EMBL/GenBank/DDBJ databases">
        <title>Genomic Encyclopedia of Type Strains, Phase IV (KMG-IV): sequencing the most valuable type-strain genomes for metagenomic binning, comparative biology and taxonomic classification.</title>
        <authorList>
            <person name="Goeker M."/>
        </authorList>
    </citation>
    <scope>NUCLEOTIDE SEQUENCE [LARGE SCALE GENOMIC DNA]</scope>
    <source>
        <strain evidence="2 3">DSM 44599</strain>
    </source>
</reference>
<evidence type="ECO:0000259" key="1">
    <source>
        <dbReference type="PROSITE" id="PS50943"/>
    </source>
</evidence>
<dbReference type="RefSeq" id="WP_170160783.1">
    <property type="nucleotide sequence ID" value="NZ_QNRE01000009.1"/>
</dbReference>
<sequence length="296" mass="33306">MNTAYPQHIPLPHRLLGHYVRDARLAANLRQTDVAEKMQWSVSKICRLEQGHTGKLYDRDLELLASILGLSREKTDVLIDLARQVAQKSWWNRCGHLIPAGFNVYISLENEACRLEIFRPDIVSGLFQTPDYARALDDTYFPDESEEGRAGRVQVRLQRQAILTTKLRQVTVDAVFHESALRTVVGGAATMEGEMRHLADVSTLPNVRLRILPYSAGFPTGAQVGPFTVLDFAPEPRGVSATPTIVYTESSLAGDMYLEDDIDVRAHRRAAAVIRAAAYDEATSRQMFRHMAREFR</sequence>
<dbReference type="EMBL" id="QNRE01000009">
    <property type="protein sequence ID" value="RBO88406.1"/>
    <property type="molecule type" value="Genomic_DNA"/>
</dbReference>
<keyword evidence="3" id="KW-1185">Reference proteome</keyword>
<dbReference type="AlphaFoldDB" id="A0A366DEH2"/>